<evidence type="ECO:0000313" key="7">
    <source>
        <dbReference type="EMBL" id="OCL08687.1"/>
    </source>
</evidence>
<keyword evidence="4" id="KW-0653">Protein transport</keyword>
<sequence>MAEAQQLSVAHCVLLAVHYATESNVIALRTLTASRQDAFDPELTLRIILTYLPESAEPSSYTTYIHEFAARINLDERENDVSLDVSPVKELSDTQARKKLHKLHLLPLVHRSCPPDSLHDPLTLFLIHRAHRIDQETGLLDFVPQLVVPFLSQSEYLRTWFISTALPLLRLGYEYYPQTSIPSLEAFDRLNETKAVETLLSNHEQSQHDIRTETDTIGRDIRGLIGPWMYGHNERKRRKLNKARRQSVVDGGHERSQGDSLDGASTSHELGTNEDWDCLFTWLIRTASKNFPLVISAIRNWDGPGDVDLGGYENGHEYLSEELQGTLELRYAQSALASVYAVDADAQDTIEGAHSLLVRLANLLDFETPPDLTTNIDLFPKFNSSNLPEISTAILQPETLLQPDNPLTRPELQTFQILQMLVYSAYLLAGLHHTASIKSVAKLRFNSDSEEQFSLLQKMLHALASGPRKSDEQWASIRDRLIWLWAWGMDMNETTSHGFGVFGKIERSLFESEILKALLEGNHYTLAVRMYLQSPEQHHHLSMDNIEKVVLASAMQHYDNASNGNRTRGGMKKASDIISTFSPYFPTSVAFRRSKALLSATHALSFYSLTLQHGVPFQPVNIRVSTDPLSLLERVLDQNPRSYTHLDDLISIGQNLVISSPSSIGDEASDLSAELLPADLEQRKSAAEHRIIGMAIEAALAEDDFETAYSYVVNRLPPPSAPPYLASASSPSSRRPSVLALSSHRRQQAKDEDDVSWRAAFLAGRHESSSPSESHVSTGSSAPPGLRRLEQRLELLSQALLLAPSSHLPEVLDVWQQCEAKMMTVLAHEIEVDQRFDDQADRKLPGAFMNETVAIQPRREVGRGAVEEAPMGLFDVARGAAAAFSRSAFPLRGASIGGVTGSGDGSRGKTGTGDGLENSRMSSDFGSEAESVGGSEEGGRVRKRDMVANAVTGGLASGLGWVLGATPVQNQGRE</sequence>
<organism evidence="7 8">
    <name type="scientific">Glonium stellatum</name>
    <dbReference type="NCBI Taxonomy" id="574774"/>
    <lineage>
        <taxon>Eukaryota</taxon>
        <taxon>Fungi</taxon>
        <taxon>Dikarya</taxon>
        <taxon>Ascomycota</taxon>
        <taxon>Pezizomycotina</taxon>
        <taxon>Dothideomycetes</taxon>
        <taxon>Pleosporomycetidae</taxon>
        <taxon>Gloniales</taxon>
        <taxon>Gloniaceae</taxon>
        <taxon>Glonium</taxon>
    </lineage>
</organism>
<feature type="domain" description="Sec39" evidence="6">
    <location>
        <begin position="13"/>
        <end position="832"/>
    </location>
</feature>
<feature type="compositionally biased region" description="Basic residues" evidence="5">
    <location>
        <begin position="236"/>
        <end position="245"/>
    </location>
</feature>
<feature type="compositionally biased region" description="Gly residues" evidence="5">
    <location>
        <begin position="895"/>
        <end position="914"/>
    </location>
</feature>
<keyword evidence="8" id="KW-1185">Reference proteome</keyword>
<accession>A0A8E2JTE9</accession>
<feature type="compositionally biased region" description="Low complexity" evidence="5">
    <location>
        <begin position="769"/>
        <end position="781"/>
    </location>
</feature>
<feature type="region of interest" description="Disordered" evidence="5">
    <location>
        <begin position="236"/>
        <end position="267"/>
    </location>
</feature>
<proteinExistence type="predicted"/>
<dbReference type="Proteomes" id="UP000250140">
    <property type="component" value="Unassembled WGS sequence"/>
</dbReference>
<evidence type="ECO:0000256" key="1">
    <source>
        <dbReference type="ARBA" id="ARBA00004240"/>
    </source>
</evidence>
<evidence type="ECO:0000256" key="5">
    <source>
        <dbReference type="SAM" id="MobiDB-lite"/>
    </source>
</evidence>
<dbReference type="PANTHER" id="PTHR40787:SF3">
    <property type="entry name" value="PROTEIN TRANSPORT PROTEIN SEC39"/>
    <property type="match status" value="1"/>
</dbReference>
<keyword evidence="3" id="KW-0256">Endoplasmic reticulum</keyword>
<feature type="compositionally biased region" description="Low complexity" evidence="5">
    <location>
        <begin position="723"/>
        <end position="742"/>
    </location>
</feature>
<dbReference type="PANTHER" id="PTHR40787">
    <property type="entry name" value="SECRETED PROTEIN"/>
    <property type="match status" value="1"/>
</dbReference>
<evidence type="ECO:0000313" key="8">
    <source>
        <dbReference type="Proteomes" id="UP000250140"/>
    </source>
</evidence>
<keyword evidence="2" id="KW-0813">Transport</keyword>
<dbReference type="InterPro" id="IPR013244">
    <property type="entry name" value="Sec39_domain"/>
</dbReference>
<dbReference type="GO" id="GO:0005783">
    <property type="term" value="C:endoplasmic reticulum"/>
    <property type="evidence" value="ECO:0007669"/>
    <property type="project" value="UniProtKB-SubCell"/>
</dbReference>
<reference evidence="7 8" key="1">
    <citation type="journal article" date="2016" name="Nat. Commun.">
        <title>Ectomycorrhizal ecology is imprinted in the genome of the dominant symbiotic fungus Cenococcum geophilum.</title>
        <authorList>
            <consortium name="DOE Joint Genome Institute"/>
            <person name="Peter M."/>
            <person name="Kohler A."/>
            <person name="Ohm R.A."/>
            <person name="Kuo A."/>
            <person name="Krutzmann J."/>
            <person name="Morin E."/>
            <person name="Arend M."/>
            <person name="Barry K.W."/>
            <person name="Binder M."/>
            <person name="Choi C."/>
            <person name="Clum A."/>
            <person name="Copeland A."/>
            <person name="Grisel N."/>
            <person name="Haridas S."/>
            <person name="Kipfer T."/>
            <person name="LaButti K."/>
            <person name="Lindquist E."/>
            <person name="Lipzen A."/>
            <person name="Maire R."/>
            <person name="Meier B."/>
            <person name="Mihaltcheva S."/>
            <person name="Molinier V."/>
            <person name="Murat C."/>
            <person name="Poggeler S."/>
            <person name="Quandt C.A."/>
            <person name="Sperisen C."/>
            <person name="Tritt A."/>
            <person name="Tisserant E."/>
            <person name="Crous P.W."/>
            <person name="Henrissat B."/>
            <person name="Nehls U."/>
            <person name="Egli S."/>
            <person name="Spatafora J.W."/>
            <person name="Grigoriev I.V."/>
            <person name="Martin F.M."/>
        </authorList>
    </citation>
    <scope>NUCLEOTIDE SEQUENCE [LARGE SCALE GENOMIC DNA]</scope>
    <source>
        <strain evidence="7 8">CBS 207.34</strain>
    </source>
</reference>
<gene>
    <name evidence="7" type="ORF">AOQ84DRAFT_388666</name>
</gene>
<dbReference type="GO" id="GO:0015031">
    <property type="term" value="P:protein transport"/>
    <property type="evidence" value="ECO:0007669"/>
    <property type="project" value="UniProtKB-KW"/>
</dbReference>
<dbReference type="Pfam" id="PF08314">
    <property type="entry name" value="Sec39"/>
    <property type="match status" value="1"/>
</dbReference>
<evidence type="ECO:0000256" key="2">
    <source>
        <dbReference type="ARBA" id="ARBA00022448"/>
    </source>
</evidence>
<evidence type="ECO:0000259" key="6">
    <source>
        <dbReference type="Pfam" id="PF08314"/>
    </source>
</evidence>
<dbReference type="OrthoDB" id="3434013at2759"/>
<comment type="subcellular location">
    <subcellularLocation>
        <location evidence="1">Endoplasmic reticulum</location>
    </subcellularLocation>
</comment>
<dbReference type="EMBL" id="KV749615">
    <property type="protein sequence ID" value="OCL08687.1"/>
    <property type="molecule type" value="Genomic_DNA"/>
</dbReference>
<evidence type="ECO:0000256" key="4">
    <source>
        <dbReference type="ARBA" id="ARBA00022927"/>
    </source>
</evidence>
<evidence type="ECO:0000256" key="3">
    <source>
        <dbReference type="ARBA" id="ARBA00022824"/>
    </source>
</evidence>
<protein>
    <submittedName>
        <fullName evidence="7">Secretory pathway Sec39</fullName>
    </submittedName>
</protein>
<feature type="region of interest" description="Disordered" evidence="5">
    <location>
        <begin position="723"/>
        <end position="784"/>
    </location>
</feature>
<name>A0A8E2JTE9_9PEZI</name>
<dbReference type="AlphaFoldDB" id="A0A8E2JTE9"/>
<dbReference type="GO" id="GO:0006890">
    <property type="term" value="P:retrograde vesicle-mediated transport, Golgi to endoplasmic reticulum"/>
    <property type="evidence" value="ECO:0007669"/>
    <property type="project" value="InterPro"/>
</dbReference>
<feature type="region of interest" description="Disordered" evidence="5">
    <location>
        <begin position="895"/>
        <end position="945"/>
    </location>
</feature>